<keyword evidence="2" id="KW-0813">Transport</keyword>
<dbReference type="AlphaFoldDB" id="A0A9D1I0S3"/>
<feature type="transmembrane region" description="Helical" evidence="7">
    <location>
        <begin position="101"/>
        <end position="122"/>
    </location>
</feature>
<feature type="transmembrane region" description="Helical" evidence="7">
    <location>
        <begin position="366"/>
        <end position="383"/>
    </location>
</feature>
<dbReference type="GO" id="GO:0005886">
    <property type="term" value="C:plasma membrane"/>
    <property type="evidence" value="ECO:0007669"/>
    <property type="project" value="UniProtKB-SubCell"/>
</dbReference>
<evidence type="ECO:0000313" key="8">
    <source>
        <dbReference type="EMBL" id="HIU25847.1"/>
    </source>
</evidence>
<feature type="transmembrane region" description="Helical" evidence="7">
    <location>
        <begin position="193"/>
        <end position="212"/>
    </location>
</feature>
<gene>
    <name evidence="8" type="ORF">IAC50_05065</name>
</gene>
<feature type="transmembrane region" description="Helical" evidence="7">
    <location>
        <begin position="337"/>
        <end position="354"/>
    </location>
</feature>
<evidence type="ECO:0000256" key="6">
    <source>
        <dbReference type="ARBA" id="ARBA00023136"/>
    </source>
</evidence>
<keyword evidence="3" id="KW-1003">Cell membrane</keyword>
<dbReference type="PANTHER" id="PTHR45826:SF2">
    <property type="entry name" value="AMINO ACID TRANSPORTER"/>
    <property type="match status" value="1"/>
</dbReference>
<dbReference type="PANTHER" id="PTHR45826">
    <property type="entry name" value="POLYAMINE TRANSPORTER PUT1"/>
    <property type="match status" value="1"/>
</dbReference>
<comment type="subcellular location">
    <subcellularLocation>
        <location evidence="1">Cell membrane</location>
        <topology evidence="1">Multi-pass membrane protein</topology>
    </subcellularLocation>
</comment>
<dbReference type="Gene3D" id="1.20.1740.10">
    <property type="entry name" value="Amino acid/polyamine transporter I"/>
    <property type="match status" value="1"/>
</dbReference>
<feature type="transmembrane region" description="Helical" evidence="7">
    <location>
        <begin position="21"/>
        <end position="39"/>
    </location>
</feature>
<feature type="transmembrane region" description="Helical" evidence="7">
    <location>
        <begin position="159"/>
        <end position="181"/>
    </location>
</feature>
<evidence type="ECO:0000256" key="1">
    <source>
        <dbReference type="ARBA" id="ARBA00004651"/>
    </source>
</evidence>
<feature type="transmembrane region" description="Helical" evidence="7">
    <location>
        <begin position="51"/>
        <end position="71"/>
    </location>
</feature>
<keyword evidence="5 7" id="KW-1133">Transmembrane helix</keyword>
<feature type="transmembrane region" description="Helical" evidence="7">
    <location>
        <begin position="134"/>
        <end position="152"/>
    </location>
</feature>
<accession>A0A9D1I0S3</accession>
<evidence type="ECO:0000256" key="3">
    <source>
        <dbReference type="ARBA" id="ARBA00022475"/>
    </source>
</evidence>
<keyword evidence="6 7" id="KW-0472">Membrane</keyword>
<evidence type="ECO:0000256" key="5">
    <source>
        <dbReference type="ARBA" id="ARBA00022989"/>
    </source>
</evidence>
<feature type="transmembrane region" description="Helical" evidence="7">
    <location>
        <begin position="288"/>
        <end position="309"/>
    </location>
</feature>
<reference evidence="8" key="2">
    <citation type="journal article" date="2021" name="PeerJ">
        <title>Extensive microbial diversity within the chicken gut microbiome revealed by metagenomics and culture.</title>
        <authorList>
            <person name="Gilroy R."/>
            <person name="Ravi A."/>
            <person name="Getino M."/>
            <person name="Pursley I."/>
            <person name="Horton D.L."/>
            <person name="Alikhan N.F."/>
            <person name="Baker D."/>
            <person name="Gharbi K."/>
            <person name="Hall N."/>
            <person name="Watson M."/>
            <person name="Adriaenssens E.M."/>
            <person name="Foster-Nyarko E."/>
            <person name="Jarju S."/>
            <person name="Secka A."/>
            <person name="Antonio M."/>
            <person name="Oren A."/>
            <person name="Chaudhuri R.R."/>
            <person name="La Ragione R."/>
            <person name="Hildebrand F."/>
            <person name="Pallen M.J."/>
        </authorList>
    </citation>
    <scope>NUCLEOTIDE SEQUENCE</scope>
    <source>
        <strain evidence="8">ChiHcec3-6078</strain>
    </source>
</reference>
<dbReference type="InterPro" id="IPR044566">
    <property type="entry name" value="RMV1-like"/>
</dbReference>
<name>A0A9D1I0S3_9FIRM</name>
<protein>
    <submittedName>
        <fullName evidence="8">APC family permease</fullName>
    </submittedName>
</protein>
<evidence type="ECO:0000313" key="9">
    <source>
        <dbReference type="Proteomes" id="UP000824090"/>
    </source>
</evidence>
<sequence>MSQNQPQVHGVAGLKKHDIKVSGIVFMLYCLVAAGAFGIEEMIPEAGPGMTIILLIAFPIIWAYPISNLVAECGSVLPSEGGVYVWVKEAFGEFWGFQAGWWGTVSTYITNGVYVALVYGYVSQMIPMSEAAGHALKIGMILIFTVINLLGLKEVGKVSTILSILIILAFALVAVVGFLNWNTNPMEPSMPEGYSFIDSVGGGICICVWMYCGYECISNMAGEVKNPQVIPKGLMIAMPLVALTYVLPTLAGLATLPEGSWENWATDGGFAGETVGYATVLTQNLGAAWGYIFLIIAIVSQCAIFNTYLASGSRGFFVLADDNLCPKFLVKVSKKRGVPYVGILSLAVVTLILAQSDFTTLVSMEVVFMLALYIILPISVIKLRKKIPVEERKKRGLYVMPGGSPGLIFYAGFPIAIAIIALLINGTDYLVMGLMATASGIVAYVIFKIAYGGLFKQDPQKYPLNPKTKLAAGDTVRIGVYLICAGVMAFLGQFWLHWYEIDYGEWGPGDYDMFGNVIPQVLEGLKWGGLAAVILGLIVVLLGYKKDRPVREEAVDIDALMDKYLNEEKHESFFDD</sequence>
<feature type="transmembrane region" description="Helical" evidence="7">
    <location>
        <begin position="430"/>
        <end position="454"/>
    </location>
</feature>
<dbReference type="Proteomes" id="UP000824090">
    <property type="component" value="Unassembled WGS sequence"/>
</dbReference>
<dbReference type="Pfam" id="PF13520">
    <property type="entry name" value="AA_permease_2"/>
    <property type="match status" value="1"/>
</dbReference>
<proteinExistence type="predicted"/>
<evidence type="ECO:0000256" key="2">
    <source>
        <dbReference type="ARBA" id="ARBA00022448"/>
    </source>
</evidence>
<feature type="transmembrane region" description="Helical" evidence="7">
    <location>
        <begin position="404"/>
        <end position="424"/>
    </location>
</feature>
<reference evidence="8" key="1">
    <citation type="submission" date="2020-10" db="EMBL/GenBank/DDBJ databases">
        <authorList>
            <person name="Gilroy R."/>
        </authorList>
    </citation>
    <scope>NUCLEOTIDE SEQUENCE</scope>
    <source>
        <strain evidence="8">ChiHcec3-6078</strain>
    </source>
</reference>
<evidence type="ECO:0000256" key="7">
    <source>
        <dbReference type="SAM" id="Phobius"/>
    </source>
</evidence>
<evidence type="ECO:0000256" key="4">
    <source>
        <dbReference type="ARBA" id="ARBA00022692"/>
    </source>
</evidence>
<organism evidence="8 9">
    <name type="scientific">Candidatus Allocopromorpha excrementigallinarum</name>
    <dbReference type="NCBI Taxonomy" id="2840742"/>
    <lineage>
        <taxon>Bacteria</taxon>
        <taxon>Bacillati</taxon>
        <taxon>Bacillota</taxon>
        <taxon>Clostridia</taxon>
        <taxon>Eubacteriales</taxon>
        <taxon>Eubacteriaceae</taxon>
        <taxon>Eubacteriaceae incertae sedis</taxon>
        <taxon>Candidatus Allocopromorpha</taxon>
    </lineage>
</organism>
<comment type="caution">
    <text evidence="8">The sequence shown here is derived from an EMBL/GenBank/DDBJ whole genome shotgun (WGS) entry which is preliminary data.</text>
</comment>
<dbReference type="InterPro" id="IPR002293">
    <property type="entry name" value="AA/rel_permease1"/>
</dbReference>
<dbReference type="EMBL" id="DVMP01000090">
    <property type="protein sequence ID" value="HIU25847.1"/>
    <property type="molecule type" value="Genomic_DNA"/>
</dbReference>
<feature type="transmembrane region" description="Helical" evidence="7">
    <location>
        <begin position="527"/>
        <end position="544"/>
    </location>
</feature>
<keyword evidence="4 7" id="KW-0812">Transmembrane</keyword>
<feature type="transmembrane region" description="Helical" evidence="7">
    <location>
        <begin position="475"/>
        <end position="496"/>
    </location>
</feature>
<dbReference type="GO" id="GO:0022857">
    <property type="term" value="F:transmembrane transporter activity"/>
    <property type="evidence" value="ECO:0007669"/>
    <property type="project" value="InterPro"/>
</dbReference>
<feature type="transmembrane region" description="Helical" evidence="7">
    <location>
        <begin position="233"/>
        <end position="254"/>
    </location>
</feature>